<protein>
    <recommendedName>
        <fullName evidence="2">DUF5580 domain-containing protein</fullName>
    </recommendedName>
</protein>
<feature type="compositionally biased region" description="Low complexity" evidence="1">
    <location>
        <begin position="461"/>
        <end position="476"/>
    </location>
</feature>
<dbReference type="Pfam" id="PF20742">
    <property type="entry name" value="DUF5580_M"/>
    <property type="match status" value="1"/>
</dbReference>
<name>A0AAV2HZS3_LYMST</name>
<gene>
    <name evidence="3" type="ORF">GSLYS_00013529001</name>
</gene>
<dbReference type="Gene3D" id="1.10.238.10">
    <property type="entry name" value="EF-hand"/>
    <property type="match status" value="1"/>
</dbReference>
<dbReference type="PANTHER" id="PTHR34830">
    <property type="entry name" value="SIMILAR TO HYPOTHETICAL PROTEIN MGC34837"/>
    <property type="match status" value="1"/>
</dbReference>
<dbReference type="InterPro" id="IPR011992">
    <property type="entry name" value="EF-hand-dom_pair"/>
</dbReference>
<feature type="compositionally biased region" description="Basic and acidic residues" evidence="1">
    <location>
        <begin position="486"/>
        <end position="500"/>
    </location>
</feature>
<dbReference type="InterPro" id="IPR049246">
    <property type="entry name" value="DUF5580_M"/>
</dbReference>
<sequence>MPKLGRRSEFTELDHIKTAALTATAAPFGTNYTPSYKPRIIGGNMVTVIERPVEATLPRYEKVTLISDKPNNVDPRALTDFTRRYNQPYQDPFHVKVNTARHVYITKRPDSKDISSRYPTLAPIEGNRIKNQQMSTVFEPEAWTQRYSQGDEFLTESRQNGFGGKSSYESGHLSKSVVYTPHSYLAPSTASTSLSTTTDDVFKARILSMIPRGVFLSDTPIVLTQKDEARLLHILARELYYEDPQRLRDVYINISNTVDKRLSGFCQYQDLYNILSRMNFKFPSDLLQIVAAMFVSDHRNQRDVNYEKFLSFVGAALKYRDKIPPSQHSSTAHPYDGLRQPGIHTPIRHRPGSPYFSDGGEVKLLRMVEEQLNVDDFVIDFNRLISSFQAADRKRRGLLSPAQIKNIIFQERIPIQESLLTRLLHKCEDTNRKDLYNWVTFIQLLERIQPVKPKSPKNTKKSPLSSAPSLSKESQSFTGYTQTPMWKRDPPLSPHKEEVPDPNREIISRMDLELKDLERNYEGMTSRSPHKQEEVPWFKNFMQFAEALYKQDTKFEGNLPYKDVAEWTKLYNEAYRLEIPENVIAVALEQSKKKGNVDIHQFLSLLGKQN</sequence>
<keyword evidence="4" id="KW-1185">Reference proteome</keyword>
<feature type="region of interest" description="Disordered" evidence="1">
    <location>
        <begin position="452"/>
        <end position="500"/>
    </location>
</feature>
<proteinExistence type="predicted"/>
<dbReference type="EMBL" id="CAXITT010000355">
    <property type="protein sequence ID" value="CAL1539796.1"/>
    <property type="molecule type" value="Genomic_DNA"/>
</dbReference>
<evidence type="ECO:0000259" key="2">
    <source>
        <dbReference type="Pfam" id="PF20742"/>
    </source>
</evidence>
<dbReference type="Proteomes" id="UP001497497">
    <property type="component" value="Unassembled WGS sequence"/>
</dbReference>
<evidence type="ECO:0000313" key="3">
    <source>
        <dbReference type="EMBL" id="CAL1539796.1"/>
    </source>
</evidence>
<accession>A0AAV2HZS3</accession>
<evidence type="ECO:0000313" key="4">
    <source>
        <dbReference type="Proteomes" id="UP001497497"/>
    </source>
</evidence>
<dbReference type="SUPFAM" id="SSF47473">
    <property type="entry name" value="EF-hand"/>
    <property type="match status" value="1"/>
</dbReference>
<dbReference type="PANTHER" id="PTHR34830:SF1">
    <property type="entry name" value="GENE 12695-RELATED"/>
    <property type="match status" value="1"/>
</dbReference>
<dbReference type="InterPro" id="IPR040774">
    <property type="entry name" value="DUF5580"/>
</dbReference>
<comment type="caution">
    <text evidence="3">The sequence shown here is derived from an EMBL/GenBank/DDBJ whole genome shotgun (WGS) entry which is preliminary data.</text>
</comment>
<dbReference type="AlphaFoldDB" id="A0AAV2HZS3"/>
<evidence type="ECO:0000256" key="1">
    <source>
        <dbReference type="SAM" id="MobiDB-lite"/>
    </source>
</evidence>
<feature type="domain" description="DUF5580" evidence="2">
    <location>
        <begin position="364"/>
        <end position="448"/>
    </location>
</feature>
<organism evidence="3 4">
    <name type="scientific">Lymnaea stagnalis</name>
    <name type="common">Great pond snail</name>
    <name type="synonym">Helix stagnalis</name>
    <dbReference type="NCBI Taxonomy" id="6523"/>
    <lineage>
        <taxon>Eukaryota</taxon>
        <taxon>Metazoa</taxon>
        <taxon>Spiralia</taxon>
        <taxon>Lophotrochozoa</taxon>
        <taxon>Mollusca</taxon>
        <taxon>Gastropoda</taxon>
        <taxon>Heterobranchia</taxon>
        <taxon>Euthyneura</taxon>
        <taxon>Panpulmonata</taxon>
        <taxon>Hygrophila</taxon>
        <taxon>Lymnaeoidea</taxon>
        <taxon>Lymnaeidae</taxon>
        <taxon>Lymnaea</taxon>
    </lineage>
</organism>
<reference evidence="3 4" key="1">
    <citation type="submission" date="2024-04" db="EMBL/GenBank/DDBJ databases">
        <authorList>
            <consortium name="Genoscope - CEA"/>
            <person name="William W."/>
        </authorList>
    </citation>
    <scope>NUCLEOTIDE SEQUENCE [LARGE SCALE GENOMIC DNA]</scope>
</reference>